<feature type="compositionally biased region" description="Basic and acidic residues" evidence="1">
    <location>
        <begin position="15"/>
        <end position="27"/>
    </location>
</feature>
<dbReference type="AlphaFoldDB" id="A0A392R847"/>
<keyword evidence="3" id="KW-1185">Reference proteome</keyword>
<sequence length="108" mass="12004">MCGCSLLPFLVQPTRKDANPPRYRTCDPPHTARTKTPKSLPSSTYPEKLSAYECGFDPFGDTRSRKIVVGQDLFGLLGDPDVPVGEEIAKIVTVSVLKRCLLRNKQLR</sequence>
<accession>A0A392R847</accession>
<reference evidence="2 3" key="1">
    <citation type="journal article" date="2018" name="Front. Plant Sci.">
        <title>Red Clover (Trifolium pratense) and Zigzag Clover (T. medium) - A Picture of Genomic Similarities and Differences.</title>
        <authorList>
            <person name="Dluhosova J."/>
            <person name="Istvanek J."/>
            <person name="Nedelnik J."/>
            <person name="Repkova J."/>
        </authorList>
    </citation>
    <scope>NUCLEOTIDE SEQUENCE [LARGE SCALE GENOMIC DNA]</scope>
    <source>
        <strain evidence="3">cv. 10/8</strain>
        <tissue evidence="2">Leaf</tissue>
    </source>
</reference>
<dbReference type="InterPro" id="IPR038430">
    <property type="entry name" value="NDAH_ubi_oxred_su3_sf"/>
</dbReference>
<organism evidence="2 3">
    <name type="scientific">Trifolium medium</name>
    <dbReference type="NCBI Taxonomy" id="97028"/>
    <lineage>
        <taxon>Eukaryota</taxon>
        <taxon>Viridiplantae</taxon>
        <taxon>Streptophyta</taxon>
        <taxon>Embryophyta</taxon>
        <taxon>Tracheophyta</taxon>
        <taxon>Spermatophyta</taxon>
        <taxon>Magnoliopsida</taxon>
        <taxon>eudicotyledons</taxon>
        <taxon>Gunneridae</taxon>
        <taxon>Pentapetalae</taxon>
        <taxon>rosids</taxon>
        <taxon>fabids</taxon>
        <taxon>Fabales</taxon>
        <taxon>Fabaceae</taxon>
        <taxon>Papilionoideae</taxon>
        <taxon>50 kb inversion clade</taxon>
        <taxon>NPAAA clade</taxon>
        <taxon>Hologalegina</taxon>
        <taxon>IRL clade</taxon>
        <taxon>Trifolieae</taxon>
        <taxon>Trifolium</taxon>
    </lineage>
</organism>
<evidence type="ECO:0000256" key="1">
    <source>
        <dbReference type="SAM" id="MobiDB-lite"/>
    </source>
</evidence>
<proteinExistence type="predicted"/>
<dbReference type="EMBL" id="LXQA010198806">
    <property type="protein sequence ID" value="MCI32798.1"/>
    <property type="molecule type" value="Genomic_DNA"/>
</dbReference>
<dbReference type="Proteomes" id="UP000265520">
    <property type="component" value="Unassembled WGS sequence"/>
</dbReference>
<protein>
    <submittedName>
        <fullName evidence="2">NADH dehydrogenase subunit 3</fullName>
    </submittedName>
</protein>
<comment type="caution">
    <text evidence="2">The sequence shown here is derived from an EMBL/GenBank/DDBJ whole genome shotgun (WGS) entry which is preliminary data.</text>
</comment>
<dbReference type="Gene3D" id="1.20.58.1610">
    <property type="entry name" value="NADH:ubiquinone/plastoquinone oxidoreductase, chain 3"/>
    <property type="match status" value="1"/>
</dbReference>
<evidence type="ECO:0000313" key="2">
    <source>
        <dbReference type="EMBL" id="MCI32798.1"/>
    </source>
</evidence>
<feature type="region of interest" description="Disordered" evidence="1">
    <location>
        <begin position="15"/>
        <end position="44"/>
    </location>
</feature>
<name>A0A392R847_9FABA</name>
<evidence type="ECO:0000313" key="3">
    <source>
        <dbReference type="Proteomes" id="UP000265520"/>
    </source>
</evidence>